<keyword evidence="3" id="KW-0237">DNA synthesis</keyword>
<evidence type="ECO:0000313" key="10">
    <source>
        <dbReference type="Proteomes" id="UP000049685"/>
    </source>
</evidence>
<dbReference type="GO" id="GO:0000166">
    <property type="term" value="F:nucleotide binding"/>
    <property type="evidence" value="ECO:0007669"/>
    <property type="project" value="UniProtKB-KW"/>
</dbReference>
<dbReference type="EMBL" id="CEKZ01000022">
    <property type="protein sequence ID" value="CEQ04962.1"/>
    <property type="molecule type" value="Genomic_DNA"/>
</dbReference>
<dbReference type="NCBIfam" id="TIGR03905">
    <property type="entry name" value="TIGR03905_4_Cys"/>
    <property type="match status" value="1"/>
</dbReference>
<evidence type="ECO:0000256" key="1">
    <source>
        <dbReference type="ARBA" id="ARBA00007405"/>
    </source>
</evidence>
<reference evidence="9 10" key="1">
    <citation type="submission" date="2015-01" db="EMBL/GenBank/DDBJ databases">
        <authorList>
            <person name="Aslett A.Martin."/>
            <person name="De Silva Nishadi"/>
        </authorList>
    </citation>
    <scope>NUCLEOTIDE SEQUENCE [LARGE SCALE GENOMIC DNA]</scope>
    <source>
        <strain evidence="8 9">R28058</strain>
        <strain evidence="10">UMC4404</strain>
    </source>
</reference>
<evidence type="ECO:0000256" key="3">
    <source>
        <dbReference type="ARBA" id="ARBA00022634"/>
    </source>
</evidence>
<feature type="domain" description="TSCPD" evidence="6">
    <location>
        <begin position="6"/>
        <end position="79"/>
    </location>
</feature>
<sequence length="83" mass="8920">MKVTVKPSGVCCREMTFDIDDNNIVTSVDFVGGCPGNLIGLKHLVEGRPADEIAEKLQGIQCGVKSTSCPDQLSKALREQLSK</sequence>
<proteinExistence type="inferred from homology"/>
<accession>A0A0A8W4A9</accession>
<evidence type="ECO:0000256" key="5">
    <source>
        <dbReference type="ARBA" id="ARBA00047754"/>
    </source>
</evidence>
<organism evidence="8 9">
    <name type="scientific">Paraclostridium sordellii</name>
    <name type="common">Clostridium sordellii</name>
    <dbReference type="NCBI Taxonomy" id="1505"/>
    <lineage>
        <taxon>Bacteria</taxon>
        <taxon>Bacillati</taxon>
        <taxon>Bacillota</taxon>
        <taxon>Clostridia</taxon>
        <taxon>Peptostreptococcales</taxon>
        <taxon>Peptostreptococcaceae</taxon>
        <taxon>Paraclostridium</taxon>
    </lineage>
</organism>
<dbReference type="EC" id="1.17.4.1" evidence="2"/>
<keyword evidence="4" id="KW-0547">Nucleotide-binding</keyword>
<dbReference type="GO" id="GO:0004748">
    <property type="term" value="F:ribonucleoside-diphosphate reductase activity, thioredoxin disulfide as acceptor"/>
    <property type="evidence" value="ECO:0007669"/>
    <property type="project" value="UniProtKB-EC"/>
</dbReference>
<dbReference type="GO" id="GO:0071897">
    <property type="term" value="P:DNA biosynthetic process"/>
    <property type="evidence" value="ECO:0007669"/>
    <property type="project" value="UniProtKB-KW"/>
</dbReference>
<dbReference type="OrthoDB" id="9801525at2"/>
<reference evidence="7" key="2">
    <citation type="submission" date="2015-01" db="EMBL/GenBank/DDBJ databases">
        <authorList>
            <person name="Aslett M.A."/>
            <person name="De Silva N."/>
        </authorList>
    </citation>
    <scope>NUCLEOTIDE SEQUENCE</scope>
    <source>
        <strain evidence="7">UMC4404</strain>
    </source>
</reference>
<comment type="similarity">
    <text evidence="1">Belongs to the ribonucleoside diphosphate reductase class-2 family.</text>
</comment>
<dbReference type="RefSeq" id="WP_021130156.1">
    <property type="nucleotide sequence ID" value="NZ_BDJI01000002.1"/>
</dbReference>
<evidence type="ECO:0000313" key="9">
    <source>
        <dbReference type="Proteomes" id="UP000049127"/>
    </source>
</evidence>
<gene>
    <name evidence="8" type="ORF">R28058_26791</name>
    <name evidence="7" type="ORF">UMC4404_24781</name>
</gene>
<evidence type="ECO:0000256" key="4">
    <source>
        <dbReference type="ARBA" id="ARBA00022741"/>
    </source>
</evidence>
<dbReference type="Pfam" id="PF12637">
    <property type="entry name" value="TSCPD"/>
    <property type="match status" value="1"/>
</dbReference>
<dbReference type="PATRIC" id="fig|1505.7.peg.180"/>
<evidence type="ECO:0000259" key="6">
    <source>
        <dbReference type="Pfam" id="PF12637"/>
    </source>
</evidence>
<dbReference type="Proteomes" id="UP000049127">
    <property type="component" value="Unassembled WGS sequence"/>
</dbReference>
<dbReference type="EMBL" id="CDNY01000025">
    <property type="protein sequence ID" value="CEO34989.1"/>
    <property type="molecule type" value="Genomic_DNA"/>
</dbReference>
<dbReference type="Proteomes" id="UP000049685">
    <property type="component" value="Unassembled WGS sequence"/>
</dbReference>
<name>A0A0A8W4A9_PARSO</name>
<protein>
    <recommendedName>
        <fullName evidence="2">ribonucleoside-diphosphate reductase</fullName>
        <ecNumber evidence="2">1.17.4.1</ecNumber>
    </recommendedName>
</protein>
<dbReference type="InterPro" id="IPR023806">
    <property type="entry name" value="CHP03905"/>
</dbReference>
<comment type="catalytic activity">
    <reaction evidence="5">
        <text>a 2'-deoxyribonucleoside 5'-diphosphate + [thioredoxin]-disulfide + H2O = a ribonucleoside 5'-diphosphate + [thioredoxin]-dithiol</text>
        <dbReference type="Rhea" id="RHEA:23252"/>
        <dbReference type="Rhea" id="RHEA-COMP:10698"/>
        <dbReference type="Rhea" id="RHEA-COMP:10700"/>
        <dbReference type="ChEBI" id="CHEBI:15377"/>
        <dbReference type="ChEBI" id="CHEBI:29950"/>
        <dbReference type="ChEBI" id="CHEBI:50058"/>
        <dbReference type="ChEBI" id="CHEBI:57930"/>
        <dbReference type="ChEBI" id="CHEBI:73316"/>
        <dbReference type="EC" id="1.17.4.1"/>
    </reaction>
</comment>
<dbReference type="KEGG" id="psor:RSJ16_01955"/>
<dbReference type="eggNOG" id="ENOG5032YE7">
    <property type="taxonomic scope" value="Bacteria"/>
</dbReference>
<dbReference type="AlphaFoldDB" id="A0A0A8W4A9"/>
<evidence type="ECO:0000313" key="7">
    <source>
        <dbReference type="EMBL" id="CEO34989.1"/>
    </source>
</evidence>
<evidence type="ECO:0000256" key="2">
    <source>
        <dbReference type="ARBA" id="ARBA00012274"/>
    </source>
</evidence>
<evidence type="ECO:0000313" key="8">
    <source>
        <dbReference type="EMBL" id="CEQ04962.1"/>
    </source>
</evidence>
<dbReference type="InterPro" id="IPR024434">
    <property type="entry name" value="TSCPD_dom"/>
</dbReference>